<feature type="chain" id="PRO_5004543231" evidence="2">
    <location>
        <begin position="29"/>
        <end position="154"/>
    </location>
</feature>
<dbReference type="EMBL" id="KE161153">
    <property type="protein sequence ID" value="EPQ02060.1"/>
    <property type="molecule type" value="Genomic_DNA"/>
</dbReference>
<accession>S7MFG9</accession>
<evidence type="ECO:0000256" key="2">
    <source>
        <dbReference type="SAM" id="SignalP"/>
    </source>
</evidence>
<proteinExistence type="predicted"/>
<gene>
    <name evidence="3" type="ORF">D623_10007585</name>
</gene>
<protein>
    <submittedName>
        <fullName evidence="3">Uncharacterized protein</fullName>
    </submittedName>
</protein>
<keyword evidence="2" id="KW-0732">Signal</keyword>
<keyword evidence="1" id="KW-1133">Transmembrane helix</keyword>
<keyword evidence="1" id="KW-0472">Membrane</keyword>
<name>S7MFG9_MYOBR</name>
<dbReference type="AlphaFoldDB" id="S7MFG9"/>
<evidence type="ECO:0000313" key="3">
    <source>
        <dbReference type="EMBL" id="EPQ02060.1"/>
    </source>
</evidence>
<feature type="signal peptide" evidence="2">
    <location>
        <begin position="1"/>
        <end position="28"/>
    </location>
</feature>
<sequence>MAPEGNPSAGTLFLLMCAICVTPIPVRNASWERKKLANLLKGPFSQAFLNSTYQLQQEILRINNTRVKPIEFSFLSDALSRLTSWLNPANLLIWGVMIVGFVVGIVLFRCLYNMFLKLSAQQAIHVQQALIRKEGGDVGRAQEIYLSAVVDAMA</sequence>
<keyword evidence="4" id="KW-1185">Reference proteome</keyword>
<keyword evidence="1" id="KW-0812">Transmembrane</keyword>
<dbReference type="Proteomes" id="UP000052978">
    <property type="component" value="Unassembled WGS sequence"/>
</dbReference>
<evidence type="ECO:0000313" key="4">
    <source>
        <dbReference type="Proteomes" id="UP000052978"/>
    </source>
</evidence>
<evidence type="ECO:0000256" key="1">
    <source>
        <dbReference type="SAM" id="Phobius"/>
    </source>
</evidence>
<feature type="transmembrane region" description="Helical" evidence="1">
    <location>
        <begin position="91"/>
        <end position="112"/>
    </location>
</feature>
<reference evidence="3 4" key="1">
    <citation type="journal article" date="2013" name="Nat. Commun.">
        <title>Genome analysis reveals insights into physiology and longevity of the Brandt's bat Myotis brandtii.</title>
        <authorList>
            <person name="Seim I."/>
            <person name="Fang X."/>
            <person name="Xiong Z."/>
            <person name="Lobanov A.V."/>
            <person name="Huang Z."/>
            <person name="Ma S."/>
            <person name="Feng Y."/>
            <person name="Turanov A.A."/>
            <person name="Zhu Y."/>
            <person name="Lenz T.L."/>
            <person name="Gerashchenko M.V."/>
            <person name="Fan D."/>
            <person name="Hee Yim S."/>
            <person name="Yao X."/>
            <person name="Jordan D."/>
            <person name="Xiong Y."/>
            <person name="Ma Y."/>
            <person name="Lyapunov A.N."/>
            <person name="Chen G."/>
            <person name="Kulakova O.I."/>
            <person name="Sun Y."/>
            <person name="Lee S.G."/>
            <person name="Bronson R.T."/>
            <person name="Moskalev A.A."/>
            <person name="Sunyaev S.R."/>
            <person name="Zhang G."/>
            <person name="Krogh A."/>
            <person name="Wang J."/>
            <person name="Gladyshev V.N."/>
        </authorList>
    </citation>
    <scope>NUCLEOTIDE SEQUENCE [LARGE SCALE GENOMIC DNA]</scope>
</reference>
<organism evidence="3 4">
    <name type="scientific">Myotis brandtii</name>
    <name type="common">Brandt's bat</name>
    <dbReference type="NCBI Taxonomy" id="109478"/>
    <lineage>
        <taxon>Eukaryota</taxon>
        <taxon>Metazoa</taxon>
        <taxon>Chordata</taxon>
        <taxon>Craniata</taxon>
        <taxon>Vertebrata</taxon>
        <taxon>Euteleostomi</taxon>
        <taxon>Mammalia</taxon>
        <taxon>Eutheria</taxon>
        <taxon>Laurasiatheria</taxon>
        <taxon>Chiroptera</taxon>
        <taxon>Yangochiroptera</taxon>
        <taxon>Vespertilionidae</taxon>
        <taxon>Myotis</taxon>
    </lineage>
</organism>